<dbReference type="GO" id="GO:0046872">
    <property type="term" value="F:metal ion binding"/>
    <property type="evidence" value="ECO:0007669"/>
    <property type="project" value="UniProtKB-KW"/>
</dbReference>
<keyword evidence="3" id="KW-0479">Metal-binding</keyword>
<feature type="domain" description="4Fe-4S ferredoxin-type" evidence="8">
    <location>
        <begin position="50"/>
        <end position="79"/>
    </location>
</feature>
<comment type="caution">
    <text evidence="9">The sequence shown here is derived from an EMBL/GenBank/DDBJ whole genome shotgun (WGS) entry which is preliminary data.</text>
</comment>
<proteinExistence type="predicted"/>
<dbReference type="InterPro" id="IPR007160">
    <property type="entry name" value="DUF362"/>
</dbReference>
<evidence type="ECO:0000256" key="2">
    <source>
        <dbReference type="ARBA" id="ARBA00022485"/>
    </source>
</evidence>
<evidence type="ECO:0000256" key="6">
    <source>
        <dbReference type="ARBA" id="ARBA00023004"/>
    </source>
</evidence>
<dbReference type="PROSITE" id="PS51379">
    <property type="entry name" value="4FE4S_FER_2"/>
    <property type="match status" value="2"/>
</dbReference>
<dbReference type="PROSITE" id="PS00198">
    <property type="entry name" value="4FE4S_FER_1"/>
    <property type="match status" value="1"/>
</dbReference>
<keyword evidence="2" id="KW-0004">4Fe-4S</keyword>
<dbReference type="SUPFAM" id="SSF54862">
    <property type="entry name" value="4Fe-4S ferredoxins"/>
    <property type="match status" value="1"/>
</dbReference>
<reference evidence="9" key="1">
    <citation type="journal article" date="2014" name="Front. Microbiol.">
        <title>High frequency of phylogenetically diverse reductive dehalogenase-homologous genes in deep subseafloor sedimentary metagenomes.</title>
        <authorList>
            <person name="Kawai M."/>
            <person name="Futagami T."/>
            <person name="Toyoda A."/>
            <person name="Takaki Y."/>
            <person name="Nishi S."/>
            <person name="Hori S."/>
            <person name="Arai W."/>
            <person name="Tsubouchi T."/>
            <person name="Morono Y."/>
            <person name="Uchiyama I."/>
            <person name="Ito T."/>
            <person name="Fujiyama A."/>
            <person name="Inagaki F."/>
            <person name="Takami H."/>
        </authorList>
    </citation>
    <scope>NUCLEOTIDE SEQUENCE</scope>
    <source>
        <strain evidence="9">Expedition CK06-06</strain>
    </source>
</reference>
<keyword evidence="1" id="KW-0813">Transport</keyword>
<evidence type="ECO:0000256" key="3">
    <source>
        <dbReference type="ARBA" id="ARBA00022723"/>
    </source>
</evidence>
<dbReference type="InterPro" id="IPR050572">
    <property type="entry name" value="Fe-S_Ferredoxin"/>
</dbReference>
<keyword evidence="5" id="KW-0249">Electron transport</keyword>
<keyword evidence="6" id="KW-0408">Iron</keyword>
<feature type="domain" description="4Fe-4S ferredoxin-type" evidence="8">
    <location>
        <begin position="80"/>
        <end position="108"/>
    </location>
</feature>
<evidence type="ECO:0000256" key="4">
    <source>
        <dbReference type="ARBA" id="ARBA00022737"/>
    </source>
</evidence>
<dbReference type="PANTHER" id="PTHR43687:SF6">
    <property type="entry name" value="L-ASPARTATE SEMIALDEHYDE SULFURTRANSFERASE IRON-SULFUR SUBUNIT"/>
    <property type="match status" value="1"/>
</dbReference>
<evidence type="ECO:0000256" key="5">
    <source>
        <dbReference type="ARBA" id="ARBA00022982"/>
    </source>
</evidence>
<dbReference type="Gene3D" id="3.30.70.20">
    <property type="match status" value="1"/>
</dbReference>
<protein>
    <recommendedName>
        <fullName evidence="8">4Fe-4S ferredoxin-type domain-containing protein</fullName>
    </recommendedName>
</protein>
<evidence type="ECO:0000313" key="9">
    <source>
        <dbReference type="EMBL" id="GAJ15228.1"/>
    </source>
</evidence>
<gene>
    <name evidence="9" type="ORF">S12H4_48098</name>
</gene>
<dbReference type="PANTHER" id="PTHR43687">
    <property type="entry name" value="ADENYLYLSULFATE REDUCTASE, BETA SUBUNIT"/>
    <property type="match status" value="1"/>
</dbReference>
<accession>X1UCH5</accession>
<dbReference type="AlphaFoldDB" id="X1UCH5"/>
<name>X1UCH5_9ZZZZ</name>
<dbReference type="InterPro" id="IPR017900">
    <property type="entry name" value="4Fe4S_Fe_S_CS"/>
</dbReference>
<organism evidence="9">
    <name type="scientific">marine sediment metagenome</name>
    <dbReference type="NCBI Taxonomy" id="412755"/>
    <lineage>
        <taxon>unclassified sequences</taxon>
        <taxon>metagenomes</taxon>
        <taxon>ecological metagenomes</taxon>
    </lineage>
</organism>
<feature type="non-terminal residue" evidence="9">
    <location>
        <position position="1"/>
    </location>
</feature>
<dbReference type="EMBL" id="BARW01030016">
    <property type="protein sequence ID" value="GAJ15228.1"/>
    <property type="molecule type" value="Genomic_DNA"/>
</dbReference>
<sequence length="217" mass="24038">KVGKELPNFKNLVVFSHFTGHIITGLGGALKNLGMGLASRAGKLAMHCNTKITIDPKKCIACNLCIENCPVNAISYVNKKAFIDEKKCIGCARCIAVCEQKAPRIPWASARGKEVQERLVEYCFGINKICNIIYFTSLKNITLECDCMDTPQKPIIKDLGILASLDPVAIDQAAIDLVKKELGKDAFKEYNNIDSSFQLKYGEKLELGSRDYKLINF</sequence>
<evidence type="ECO:0000259" key="8">
    <source>
        <dbReference type="PROSITE" id="PS51379"/>
    </source>
</evidence>
<keyword evidence="7" id="KW-0411">Iron-sulfur</keyword>
<dbReference type="GO" id="GO:0051539">
    <property type="term" value="F:4 iron, 4 sulfur cluster binding"/>
    <property type="evidence" value="ECO:0007669"/>
    <property type="project" value="UniProtKB-KW"/>
</dbReference>
<evidence type="ECO:0000256" key="1">
    <source>
        <dbReference type="ARBA" id="ARBA00022448"/>
    </source>
</evidence>
<dbReference type="InterPro" id="IPR017896">
    <property type="entry name" value="4Fe4S_Fe-S-bd"/>
</dbReference>
<dbReference type="Pfam" id="PF04015">
    <property type="entry name" value="DUF362"/>
    <property type="match status" value="1"/>
</dbReference>
<keyword evidence="4" id="KW-0677">Repeat</keyword>
<evidence type="ECO:0000256" key="7">
    <source>
        <dbReference type="ARBA" id="ARBA00023014"/>
    </source>
</evidence>
<dbReference type="Pfam" id="PF12838">
    <property type="entry name" value="Fer4_7"/>
    <property type="match status" value="1"/>
</dbReference>